<dbReference type="Pfam" id="PF02486">
    <property type="entry name" value="Rep_trans"/>
    <property type="match status" value="1"/>
</dbReference>
<evidence type="ECO:0000313" key="3">
    <source>
        <dbReference type="EMBL" id="RMW52904.1"/>
    </source>
</evidence>
<dbReference type="PROSITE" id="PS50943">
    <property type="entry name" value="HTH_CROC1"/>
    <property type="match status" value="1"/>
</dbReference>
<dbReference type="SUPFAM" id="SSF47413">
    <property type="entry name" value="lambda repressor-like DNA-binding domains"/>
    <property type="match status" value="1"/>
</dbReference>
<evidence type="ECO:0000313" key="2">
    <source>
        <dbReference type="EMBL" id="PRO95628.1"/>
    </source>
</evidence>
<comment type="caution">
    <text evidence="3">The sequence shown here is derived from an EMBL/GenBank/DDBJ whole genome shotgun (WGS) entry which is preliminary data.</text>
</comment>
<evidence type="ECO:0000313" key="4">
    <source>
        <dbReference type="Proteomes" id="UP000238378"/>
    </source>
</evidence>
<name>A0ABD7IWF6_LACPE</name>
<organism evidence="3 5">
    <name type="scientific">Lactiplantibacillus pentosus</name>
    <name type="common">Lactobacillus pentosus</name>
    <dbReference type="NCBI Taxonomy" id="1589"/>
    <lineage>
        <taxon>Bacteria</taxon>
        <taxon>Bacillati</taxon>
        <taxon>Bacillota</taxon>
        <taxon>Bacilli</taxon>
        <taxon>Lactobacillales</taxon>
        <taxon>Lactobacillaceae</taxon>
        <taxon>Lactiplantibacillus</taxon>
    </lineage>
</organism>
<dbReference type="Gene3D" id="1.10.260.40">
    <property type="entry name" value="lambda repressor-like DNA-binding domains"/>
    <property type="match status" value="1"/>
</dbReference>
<dbReference type="EMBL" id="RDCJ01000006">
    <property type="protein sequence ID" value="RMW52904.1"/>
    <property type="molecule type" value="Genomic_DNA"/>
</dbReference>
<reference evidence="3 5" key="2">
    <citation type="submission" date="2018-10" db="EMBL/GenBank/DDBJ databases">
        <title>Genome sequences of five Lactobacillus pentosus strains isolated from brines of traditionally fermented spanish-style green table olives and differences between them.</title>
        <authorList>
            <person name="Jimenez Diaz R."/>
        </authorList>
    </citation>
    <scope>NUCLEOTIDE SEQUENCE [LARGE SCALE GENOMIC DNA]</scope>
    <source>
        <strain evidence="3 5">IG10</strain>
    </source>
</reference>
<dbReference type="InterPro" id="IPR040819">
    <property type="entry name" value="Rol_Rep_N"/>
</dbReference>
<dbReference type="AlphaFoldDB" id="A0ABD7IWF6"/>
<dbReference type="Proteomes" id="UP000276249">
    <property type="component" value="Unassembled WGS sequence"/>
</dbReference>
<dbReference type="InterPro" id="IPR010982">
    <property type="entry name" value="Lambda_DNA-bd_dom_sf"/>
</dbReference>
<feature type="domain" description="HTH cro/C1-type" evidence="1">
    <location>
        <begin position="7"/>
        <end position="60"/>
    </location>
</feature>
<dbReference type="EMBL" id="PVOB01000048">
    <property type="protein sequence ID" value="PRO95628.1"/>
    <property type="molecule type" value="Genomic_DNA"/>
</dbReference>
<sequence length="394" mass="45408">MTWSEQIKTRRHELQLTQTAVASRIGITTNYLARLENAHDHPSSGLQAQIDRTLKDWSDLSPLTVQVDYLRVRFPTNKADHIIKDLCWIDKDFINYKDWGRYGYADQYQLGDITILTSTPTQKLGILLEMHGSGCRQFESMLIAHGMVWEDFLYTCLQEKGIIKRIDFAINDHVGLLAIPELVKKCQNNEYISVMRKYEALASGKLIDDKSEATGDTLYLGSKKSDIYFCIYNKEVEQAQKGVTLNAEQRPIKTRFEVRLFNERAILAVEDFLSHRNLENTVFGIIQRYVRFVDKRTGKARNQWPLNKRWAQFCGKNRAPVQLTLAPELPNVNRQRAWIQTQVAPTLKALFNIDGYQGTLETMQDIKNAKLSPQQEAMIREQTVGVDYLVEQLG</sequence>
<reference evidence="2 4" key="1">
    <citation type="submission" date="2018-03" db="EMBL/GenBank/DDBJ databases">
        <title>Draft Genome Sequences of six Lactobacillus pentosus Strains Isolated from Brines of Traditionally Fermented Spanish-Style Green Table Olives.</title>
        <authorList>
            <person name="Calero-Delgado B."/>
            <person name="Martin-Platero A.M."/>
            <person name="Perez-Pulido A.J."/>
            <person name="Benitez-Cabello A."/>
            <person name="Casimiro-Soriguer C.S."/>
            <person name="Martinez-Bueno M."/>
            <person name="Arroyo-Lopez F.N."/>
            <person name="Rodriguez-Gomez F."/>
            <person name="Bautista-Gallego J."/>
            <person name="Garrido-Fernandez A."/>
            <person name="Jimenez-Diaz R."/>
        </authorList>
    </citation>
    <scope>NUCLEOTIDE SEQUENCE [LARGE SCALE GENOMIC DNA]</scope>
    <source>
        <strain evidence="2 4">IG2</strain>
    </source>
</reference>
<keyword evidence="4" id="KW-1185">Reference proteome</keyword>
<dbReference type="Pfam" id="PF01381">
    <property type="entry name" value="HTH_3"/>
    <property type="match status" value="1"/>
</dbReference>
<dbReference type="InterPro" id="IPR001387">
    <property type="entry name" value="Cro/C1-type_HTH"/>
</dbReference>
<dbReference type="InterPro" id="IPR003491">
    <property type="entry name" value="REP-like_C"/>
</dbReference>
<dbReference type="SMART" id="SM00530">
    <property type="entry name" value="HTH_XRE"/>
    <property type="match status" value="1"/>
</dbReference>
<dbReference type="Proteomes" id="UP000238378">
    <property type="component" value="Unassembled WGS sequence"/>
</dbReference>
<evidence type="ECO:0000313" key="5">
    <source>
        <dbReference type="Proteomes" id="UP000276249"/>
    </source>
</evidence>
<proteinExistence type="predicted"/>
<gene>
    <name evidence="2" type="ORF">C6Y08_04280</name>
    <name evidence="3" type="ORF">D6U18_00360</name>
</gene>
<accession>A0ABD7IWF6</accession>
<evidence type="ECO:0000259" key="1">
    <source>
        <dbReference type="PROSITE" id="PS50943"/>
    </source>
</evidence>
<dbReference type="Pfam" id="PF18106">
    <property type="entry name" value="Rol_Rep_N"/>
    <property type="match status" value="1"/>
</dbReference>
<protein>
    <submittedName>
        <fullName evidence="2">Cro/Cl family transcriptional regulator</fullName>
    </submittedName>
    <submittedName>
        <fullName evidence="3">XRE family transcriptional regulator</fullName>
    </submittedName>
</protein>
<dbReference type="CDD" id="cd00093">
    <property type="entry name" value="HTH_XRE"/>
    <property type="match status" value="1"/>
</dbReference>